<dbReference type="PANTHER" id="PTHR42973:SF22">
    <property type="entry name" value="FAD-BINDING PCMH-TYPE DOMAIN-CONTAINING PROTEIN-RELATED"/>
    <property type="match status" value="1"/>
</dbReference>
<evidence type="ECO:0000256" key="4">
    <source>
        <dbReference type="ARBA" id="ARBA00023002"/>
    </source>
</evidence>
<dbReference type="GO" id="GO:0071949">
    <property type="term" value="F:FAD binding"/>
    <property type="evidence" value="ECO:0007669"/>
    <property type="project" value="InterPro"/>
</dbReference>
<dbReference type="Gene3D" id="3.30.465.10">
    <property type="match status" value="1"/>
</dbReference>
<evidence type="ECO:0000259" key="5">
    <source>
        <dbReference type="PROSITE" id="PS51387"/>
    </source>
</evidence>
<dbReference type="OrthoDB" id="2151789at2759"/>
<dbReference type="PANTHER" id="PTHR42973">
    <property type="entry name" value="BINDING OXIDOREDUCTASE, PUTATIVE (AFU_ORTHOLOGUE AFUA_1G17690)-RELATED"/>
    <property type="match status" value="1"/>
</dbReference>
<name>A0A553HRJ9_9PEZI</name>
<dbReference type="EMBL" id="VFLP01000054">
    <property type="protein sequence ID" value="TRX90561.1"/>
    <property type="molecule type" value="Genomic_DNA"/>
</dbReference>
<dbReference type="InterPro" id="IPR050416">
    <property type="entry name" value="FAD-linked_Oxidoreductase"/>
</dbReference>
<evidence type="ECO:0000256" key="3">
    <source>
        <dbReference type="ARBA" id="ARBA00022827"/>
    </source>
</evidence>
<reference evidence="7" key="1">
    <citation type="submission" date="2019-06" db="EMBL/GenBank/DDBJ databases">
        <title>Draft genome sequence of the griseofulvin-producing fungus Xylaria cubensis strain G536.</title>
        <authorList>
            <person name="Mead M.E."/>
            <person name="Raja H.A."/>
            <person name="Steenwyk J.L."/>
            <person name="Knowles S.L."/>
            <person name="Oberlies N.H."/>
            <person name="Rokas A."/>
        </authorList>
    </citation>
    <scope>NUCLEOTIDE SEQUENCE [LARGE SCALE GENOMIC DNA]</scope>
    <source>
        <strain evidence="7">G536</strain>
    </source>
</reference>
<dbReference type="Pfam" id="PF01565">
    <property type="entry name" value="FAD_binding_4"/>
    <property type="match status" value="1"/>
</dbReference>
<evidence type="ECO:0000256" key="1">
    <source>
        <dbReference type="ARBA" id="ARBA00005466"/>
    </source>
</evidence>
<proteinExistence type="inferred from homology"/>
<dbReference type="AlphaFoldDB" id="A0A553HRJ9"/>
<accession>A0A553HRJ9</accession>
<dbReference type="InterPro" id="IPR036318">
    <property type="entry name" value="FAD-bd_PCMH-like_sf"/>
</dbReference>
<comment type="similarity">
    <text evidence="1">Belongs to the oxygen-dependent FAD-linked oxidoreductase family.</text>
</comment>
<dbReference type="GO" id="GO:0016491">
    <property type="term" value="F:oxidoreductase activity"/>
    <property type="evidence" value="ECO:0007669"/>
    <property type="project" value="UniProtKB-KW"/>
</dbReference>
<dbReference type="STRING" id="2512241.A0A553HRJ9"/>
<dbReference type="Proteomes" id="UP000319160">
    <property type="component" value="Unassembled WGS sequence"/>
</dbReference>
<keyword evidence="3" id="KW-0274">FAD</keyword>
<evidence type="ECO:0000256" key="2">
    <source>
        <dbReference type="ARBA" id="ARBA00022630"/>
    </source>
</evidence>
<sequence length="481" mass="50719">MMEGALKRTVSCCLTLSTLLGNSTLFPSSPGYESSVSSYFSGQEDSLRPACIVSPETAEDVAKAVRALTGSTPSTEGNSSTCQFAIRSGGHAPAANAANIDGGVTFDLRRLNSITVSPSRSTVSIGVGNTWDTVYAKLDALNLSVTGGRSAGVGVGGLSLGGGMSFFGTRYGWTADTVINHEVVLANGSIVNANAQENLDLHWALKGGSNNFGIVTRVDLAAFEQGPFWGGNLAYPSTAYGDVAREVAKINSPNAYDEYAAVVLSWSYAPPAGTAIGSKVAYTKRVENPPIFDGLVSLATLANTLGITNASQLAIPGKSVTGQRSYWATNTMVSSAEAISATYLRFNESIPTFKSIANISFGYTIEPLPPALYARHADTNALGLGKNNQSLLIGLFFASWTDPADDEQVSKASLGLVKAIENDSRRLNAYIPFKYLNYAASWQDPIASYGAESVGRMRKVAKEVDPHGVFTHQVPGGFKLK</sequence>
<evidence type="ECO:0000313" key="6">
    <source>
        <dbReference type="EMBL" id="TRX90561.1"/>
    </source>
</evidence>
<gene>
    <name evidence="6" type="ORF">FHL15_008534</name>
</gene>
<keyword evidence="7" id="KW-1185">Reference proteome</keyword>
<dbReference type="InterPro" id="IPR016169">
    <property type="entry name" value="FAD-bd_PCMH_sub2"/>
</dbReference>
<keyword evidence="4" id="KW-0560">Oxidoreductase</keyword>
<comment type="caution">
    <text evidence="6">The sequence shown here is derived from an EMBL/GenBank/DDBJ whole genome shotgun (WGS) entry which is preliminary data.</text>
</comment>
<dbReference type="PROSITE" id="PS51387">
    <property type="entry name" value="FAD_PCMH"/>
    <property type="match status" value="1"/>
</dbReference>
<evidence type="ECO:0000313" key="7">
    <source>
        <dbReference type="Proteomes" id="UP000319160"/>
    </source>
</evidence>
<feature type="domain" description="FAD-binding PCMH-type" evidence="5">
    <location>
        <begin position="45"/>
        <end position="225"/>
    </location>
</feature>
<organism evidence="6 7">
    <name type="scientific">Xylaria flabelliformis</name>
    <dbReference type="NCBI Taxonomy" id="2512241"/>
    <lineage>
        <taxon>Eukaryota</taxon>
        <taxon>Fungi</taxon>
        <taxon>Dikarya</taxon>
        <taxon>Ascomycota</taxon>
        <taxon>Pezizomycotina</taxon>
        <taxon>Sordariomycetes</taxon>
        <taxon>Xylariomycetidae</taxon>
        <taxon>Xylariales</taxon>
        <taxon>Xylariaceae</taxon>
        <taxon>Xylaria</taxon>
    </lineage>
</organism>
<dbReference type="InterPro" id="IPR006094">
    <property type="entry name" value="Oxid_FAD_bind_N"/>
</dbReference>
<keyword evidence="2" id="KW-0285">Flavoprotein</keyword>
<dbReference type="InterPro" id="IPR016166">
    <property type="entry name" value="FAD-bd_PCMH"/>
</dbReference>
<protein>
    <recommendedName>
        <fullName evidence="5">FAD-binding PCMH-type domain-containing protein</fullName>
    </recommendedName>
</protein>
<dbReference type="SUPFAM" id="SSF56176">
    <property type="entry name" value="FAD-binding/transporter-associated domain-like"/>
    <property type="match status" value="1"/>
</dbReference>